<dbReference type="GO" id="GO:0003676">
    <property type="term" value="F:nucleic acid binding"/>
    <property type="evidence" value="ECO:0007669"/>
    <property type="project" value="InterPro"/>
</dbReference>
<gene>
    <name evidence="2" type="ORF">N783_01410</name>
</gene>
<dbReference type="EMBL" id="AVPF01000009">
    <property type="protein sequence ID" value="KGX90177.1"/>
    <property type="molecule type" value="Genomic_DNA"/>
</dbReference>
<dbReference type="PANTHER" id="PTHR46387">
    <property type="entry name" value="POLYNUCLEOTIDYL TRANSFERASE, RIBONUCLEASE H-LIKE SUPERFAMILY PROTEIN"/>
    <property type="match status" value="1"/>
</dbReference>
<dbReference type="InterPro" id="IPR012337">
    <property type="entry name" value="RNaseH-like_sf"/>
</dbReference>
<reference evidence="2 3" key="1">
    <citation type="submission" date="2013-08" db="EMBL/GenBank/DDBJ databases">
        <authorList>
            <person name="Huang J."/>
            <person name="Wang G."/>
        </authorList>
    </citation>
    <scope>NUCLEOTIDE SEQUENCE [LARGE SCALE GENOMIC DNA]</scope>
    <source>
        <strain evidence="2 3">BH030004</strain>
    </source>
</reference>
<accession>A0A0A5I2V4</accession>
<feature type="domain" description="RNase H type-1" evidence="1">
    <location>
        <begin position="70"/>
        <end position="207"/>
    </location>
</feature>
<proteinExistence type="predicted"/>
<dbReference type="Proteomes" id="UP000030403">
    <property type="component" value="Unassembled WGS sequence"/>
</dbReference>
<dbReference type="AlphaFoldDB" id="A0A0A5I2V4"/>
<name>A0A0A5I2V4_9BACI</name>
<keyword evidence="3" id="KW-1185">Reference proteome</keyword>
<organism evidence="2 3">
    <name type="scientific">Pontibacillus marinus BH030004 = DSM 16465</name>
    <dbReference type="NCBI Taxonomy" id="1385511"/>
    <lineage>
        <taxon>Bacteria</taxon>
        <taxon>Bacillati</taxon>
        <taxon>Bacillota</taxon>
        <taxon>Bacilli</taxon>
        <taxon>Bacillales</taxon>
        <taxon>Bacillaceae</taxon>
        <taxon>Pontibacillus</taxon>
    </lineage>
</organism>
<dbReference type="SUPFAM" id="SSF53098">
    <property type="entry name" value="Ribonuclease H-like"/>
    <property type="match status" value="1"/>
</dbReference>
<dbReference type="RefSeq" id="WP_027446249.1">
    <property type="nucleotide sequence ID" value="NZ_AULJ01000032.1"/>
</dbReference>
<evidence type="ECO:0000313" key="2">
    <source>
        <dbReference type="EMBL" id="KGX90177.1"/>
    </source>
</evidence>
<comment type="caution">
    <text evidence="2">The sequence shown here is derived from an EMBL/GenBank/DDBJ whole genome shotgun (WGS) entry which is preliminary data.</text>
</comment>
<dbReference type="NCBIfam" id="NF005822">
    <property type="entry name" value="PRK07708.1"/>
    <property type="match status" value="1"/>
</dbReference>
<dbReference type="InterPro" id="IPR036397">
    <property type="entry name" value="RNaseH_sf"/>
</dbReference>
<dbReference type="CDD" id="cd09279">
    <property type="entry name" value="RNase_HI_like"/>
    <property type="match status" value="1"/>
</dbReference>
<dbReference type="InterPro" id="IPR002156">
    <property type="entry name" value="RNaseH_domain"/>
</dbReference>
<evidence type="ECO:0000259" key="1">
    <source>
        <dbReference type="PROSITE" id="PS50879"/>
    </source>
</evidence>
<dbReference type="PROSITE" id="PS50879">
    <property type="entry name" value="RNASE_H_1"/>
    <property type="match status" value="1"/>
</dbReference>
<dbReference type="Pfam" id="PF13456">
    <property type="entry name" value="RVT_3"/>
    <property type="match status" value="1"/>
</dbReference>
<sequence>MRVKMELIYKSPKGNETTFISEEMLAGKALVLAEDIEKTGRMKDVTFIDPKENTWNLKELREFMKGIQTEPHNIKVYFDGGYNLETRTSGLGCVIYYEQNGKSYRLRKNAKVEELESNNEAEYAALHLGLQELEFLGVEHQTVEVIGDSKVVINQLTDEWPVLEEELSRWADRIEENMGEINITPEYKAVSRKENNEADRLASQALKGVEVSSKIEIN</sequence>
<dbReference type="OrthoDB" id="2680098at2"/>
<evidence type="ECO:0000313" key="3">
    <source>
        <dbReference type="Proteomes" id="UP000030403"/>
    </source>
</evidence>
<dbReference type="eggNOG" id="COG0328">
    <property type="taxonomic scope" value="Bacteria"/>
</dbReference>
<dbReference type="Gene3D" id="3.30.420.10">
    <property type="entry name" value="Ribonuclease H-like superfamily/Ribonuclease H"/>
    <property type="match status" value="1"/>
</dbReference>
<protein>
    <recommendedName>
        <fullName evidence="1">RNase H type-1 domain-containing protein</fullName>
    </recommendedName>
</protein>
<dbReference type="STRING" id="1385511.GCA_000425225_02560"/>
<dbReference type="GO" id="GO:0004523">
    <property type="term" value="F:RNA-DNA hybrid ribonuclease activity"/>
    <property type="evidence" value="ECO:0007669"/>
    <property type="project" value="InterPro"/>
</dbReference>